<dbReference type="InterPro" id="IPR022385">
    <property type="entry name" value="Rhs_assc_core"/>
</dbReference>
<dbReference type="RefSeq" id="WP_109671878.1">
    <property type="nucleotide sequence ID" value="NZ_QGDT01000001.1"/>
</dbReference>
<dbReference type="PANTHER" id="PTHR32305:SF15">
    <property type="entry name" value="PROTEIN RHSA-RELATED"/>
    <property type="match status" value="1"/>
</dbReference>
<dbReference type="InterPro" id="IPR029058">
    <property type="entry name" value="AB_hydrolase_fold"/>
</dbReference>
<dbReference type="InterPro" id="IPR050708">
    <property type="entry name" value="T6SS_VgrG/RHS"/>
</dbReference>
<dbReference type="PROSITE" id="PS00018">
    <property type="entry name" value="EF_HAND_1"/>
    <property type="match status" value="1"/>
</dbReference>
<dbReference type="Gene3D" id="3.40.50.1820">
    <property type="entry name" value="alpha/beta hydrolase"/>
    <property type="match status" value="1"/>
</dbReference>
<dbReference type="NCBIfam" id="TIGR03696">
    <property type="entry name" value="Rhs_assc_core"/>
    <property type="match status" value="1"/>
</dbReference>
<proteinExistence type="predicted"/>
<accession>A0A316AQP2</accession>
<dbReference type="AlphaFoldDB" id="A0A316AQP2"/>
<evidence type="ECO:0000256" key="1">
    <source>
        <dbReference type="SAM" id="MobiDB-lite"/>
    </source>
</evidence>
<protein>
    <submittedName>
        <fullName evidence="2">RHS repeat-associated protein</fullName>
    </submittedName>
</protein>
<dbReference type="SUPFAM" id="SSF53474">
    <property type="entry name" value="alpha/beta-Hydrolases"/>
    <property type="match status" value="1"/>
</dbReference>
<feature type="region of interest" description="Disordered" evidence="1">
    <location>
        <begin position="16"/>
        <end position="35"/>
    </location>
</feature>
<keyword evidence="3" id="KW-1185">Reference proteome</keyword>
<dbReference type="OrthoDB" id="966206at2"/>
<dbReference type="Gene3D" id="2.180.10.10">
    <property type="entry name" value="RHS repeat-associated core"/>
    <property type="match status" value="1"/>
</dbReference>
<dbReference type="Proteomes" id="UP000245880">
    <property type="component" value="Unassembled WGS sequence"/>
</dbReference>
<dbReference type="PANTHER" id="PTHR32305">
    <property type="match status" value="1"/>
</dbReference>
<evidence type="ECO:0000313" key="2">
    <source>
        <dbReference type="EMBL" id="PWJ59912.1"/>
    </source>
</evidence>
<dbReference type="EMBL" id="QGDT01000001">
    <property type="protein sequence ID" value="PWJ59912.1"/>
    <property type="molecule type" value="Genomic_DNA"/>
</dbReference>
<evidence type="ECO:0000313" key="3">
    <source>
        <dbReference type="Proteomes" id="UP000245880"/>
    </source>
</evidence>
<organism evidence="2 3">
    <name type="scientific">Dyadobacter jejuensis</name>
    <dbReference type="NCBI Taxonomy" id="1082580"/>
    <lineage>
        <taxon>Bacteria</taxon>
        <taxon>Pseudomonadati</taxon>
        <taxon>Bacteroidota</taxon>
        <taxon>Cytophagia</taxon>
        <taxon>Cytophagales</taxon>
        <taxon>Spirosomataceae</taxon>
        <taxon>Dyadobacter</taxon>
    </lineage>
</organism>
<dbReference type="InterPro" id="IPR018247">
    <property type="entry name" value="EF_Hand_1_Ca_BS"/>
</dbReference>
<sequence length="467" mass="52044">MVKGASNYTNTTIDNQTLTIPAGGNLTTQSDGTSSIPQSHINLEAPHNHLNLPTKFDFGTGNTIELLYDGLGNKLRKTVKTSGIVTLTHDYLNGIELKNNTVEAVYNEEGRALNDGGTFRYEYVLRDHLGNTRLVFTDKNGSGSIDHTEILSKTHYYPFGKSFDGAWYSDATAGKYRYLYNGKELSEEFDLNFYDYGARWLDPGLGSWWEVDPLAQEYPSVSPYAYVLNNPINAIDPDGRRVYFIGGANNDRDGWNYINRWRSSFANAGIIDFVRVNASHGKAGDVMFTNFYRNSGTEYEYRMRKELGEAMFREYTGRELPVNNSMINSVVKQYKQQLANNPFKEGEQFNLAGYSYGSILQAQAALKLANDGVVVDNLVLIGSPISDDSKLYQQLSGSKNIKNIIRIDIPNDGLSNPNSEGSFNWGGLKAIWNGDNAAHFDLARPGVEADKKIQQAVDQIKKGGVKN</sequence>
<reference evidence="2 3" key="1">
    <citation type="submission" date="2018-03" db="EMBL/GenBank/DDBJ databases">
        <title>Genomic Encyclopedia of Archaeal and Bacterial Type Strains, Phase II (KMG-II): from individual species to whole genera.</title>
        <authorList>
            <person name="Goeker M."/>
        </authorList>
    </citation>
    <scope>NUCLEOTIDE SEQUENCE [LARGE SCALE GENOMIC DNA]</scope>
    <source>
        <strain evidence="2 3">DSM 100346</strain>
    </source>
</reference>
<comment type="caution">
    <text evidence="2">The sequence shown here is derived from an EMBL/GenBank/DDBJ whole genome shotgun (WGS) entry which is preliminary data.</text>
</comment>
<gene>
    <name evidence="2" type="ORF">CLV98_10186</name>
</gene>
<name>A0A316AQP2_9BACT</name>